<protein>
    <submittedName>
        <fullName evidence="2">Ovule protein</fullName>
    </submittedName>
</protein>
<evidence type="ECO:0000313" key="2">
    <source>
        <dbReference type="WBParaSite" id="Hba_03854"/>
    </source>
</evidence>
<proteinExistence type="predicted"/>
<reference evidence="2" key="1">
    <citation type="submission" date="2016-11" db="UniProtKB">
        <authorList>
            <consortium name="WormBaseParasite"/>
        </authorList>
    </citation>
    <scope>IDENTIFICATION</scope>
</reference>
<dbReference type="AlphaFoldDB" id="A0A1I7WFU7"/>
<dbReference type="Proteomes" id="UP000095283">
    <property type="component" value="Unplaced"/>
</dbReference>
<name>A0A1I7WFU7_HETBA</name>
<dbReference type="WBParaSite" id="Hba_03854">
    <property type="protein sequence ID" value="Hba_03854"/>
    <property type="gene ID" value="Hba_03854"/>
</dbReference>
<evidence type="ECO:0000313" key="1">
    <source>
        <dbReference type="Proteomes" id="UP000095283"/>
    </source>
</evidence>
<organism evidence="1 2">
    <name type="scientific">Heterorhabditis bacteriophora</name>
    <name type="common">Entomopathogenic nematode worm</name>
    <dbReference type="NCBI Taxonomy" id="37862"/>
    <lineage>
        <taxon>Eukaryota</taxon>
        <taxon>Metazoa</taxon>
        <taxon>Ecdysozoa</taxon>
        <taxon>Nematoda</taxon>
        <taxon>Chromadorea</taxon>
        <taxon>Rhabditida</taxon>
        <taxon>Rhabditina</taxon>
        <taxon>Rhabditomorpha</taxon>
        <taxon>Strongyloidea</taxon>
        <taxon>Heterorhabditidae</taxon>
        <taxon>Heterorhabditis</taxon>
    </lineage>
</organism>
<sequence>MPHPKCGWSDRKMQKPVRYEDLRPCSHATQNITSKQYSWIFHISMMQISGLVTVKMDMTIISANK</sequence>
<accession>A0A1I7WFU7</accession>
<keyword evidence="1" id="KW-1185">Reference proteome</keyword>